<dbReference type="Pfam" id="PF00528">
    <property type="entry name" value="BPD_transp_1"/>
    <property type="match status" value="1"/>
</dbReference>
<dbReference type="EMBL" id="UINC01005511">
    <property type="protein sequence ID" value="SVA21792.1"/>
    <property type="molecule type" value="Genomic_DNA"/>
</dbReference>
<dbReference type="AlphaFoldDB" id="A0A381U0N0"/>
<dbReference type="GO" id="GO:0005886">
    <property type="term" value="C:plasma membrane"/>
    <property type="evidence" value="ECO:0007669"/>
    <property type="project" value="UniProtKB-SubCell"/>
</dbReference>
<sequence>MKFLDRHVSETHISFRNRLWLYAFGIVVLFLLIVPSLVVIPMSFSASQYLEFPPKNWSFRWYENYFLGGKVGSGFNDWMGATWTSLKVAVLTIFVATPVGTMAAYGIINSDSKIRKILFPIMISPIMVPVILVAIGLFYFYVKFQMVNSVLGLVLGHSLVSMPLVLIIVLSALKNYDMNQEKVARSLGATRLRAFFEITLPQIKFSIISSSLIAFLTSFDEVIISLFVAGGDNSTITRAMFLALRDQIDPTIAAISTILIVISSGLLILSQLYGTKKE</sequence>
<dbReference type="InterPro" id="IPR035906">
    <property type="entry name" value="MetI-like_sf"/>
</dbReference>
<feature type="transmembrane region" description="Helical" evidence="8">
    <location>
        <begin position="88"/>
        <end position="108"/>
    </location>
</feature>
<dbReference type="GO" id="GO:0055085">
    <property type="term" value="P:transmembrane transport"/>
    <property type="evidence" value="ECO:0007669"/>
    <property type="project" value="InterPro"/>
</dbReference>
<evidence type="ECO:0000259" key="9">
    <source>
        <dbReference type="PROSITE" id="PS50928"/>
    </source>
</evidence>
<dbReference type="PANTHER" id="PTHR43357:SF4">
    <property type="entry name" value="INNER MEMBRANE ABC TRANSPORTER PERMEASE PROTEIN YDCV"/>
    <property type="match status" value="1"/>
</dbReference>
<evidence type="ECO:0000256" key="2">
    <source>
        <dbReference type="ARBA" id="ARBA00022448"/>
    </source>
</evidence>
<evidence type="ECO:0000313" key="10">
    <source>
        <dbReference type="EMBL" id="SVA21792.1"/>
    </source>
</evidence>
<name>A0A381U0N0_9ZZZZ</name>
<keyword evidence="6 8" id="KW-1133">Transmembrane helix</keyword>
<evidence type="ECO:0000256" key="7">
    <source>
        <dbReference type="ARBA" id="ARBA00023136"/>
    </source>
</evidence>
<feature type="transmembrane region" description="Helical" evidence="8">
    <location>
        <begin position="154"/>
        <end position="173"/>
    </location>
</feature>
<feature type="transmembrane region" description="Helical" evidence="8">
    <location>
        <begin position="251"/>
        <end position="273"/>
    </location>
</feature>
<proteinExistence type="predicted"/>
<gene>
    <name evidence="10" type="ORF">METZ01_LOCUS74646</name>
</gene>
<keyword evidence="3" id="KW-1003">Cell membrane</keyword>
<keyword evidence="7 8" id="KW-0472">Membrane</keyword>
<feature type="transmembrane region" description="Helical" evidence="8">
    <location>
        <begin position="20"/>
        <end position="44"/>
    </location>
</feature>
<keyword evidence="2" id="KW-0813">Transport</keyword>
<evidence type="ECO:0000256" key="1">
    <source>
        <dbReference type="ARBA" id="ARBA00004429"/>
    </source>
</evidence>
<evidence type="ECO:0000256" key="6">
    <source>
        <dbReference type="ARBA" id="ARBA00022989"/>
    </source>
</evidence>
<reference evidence="10" key="1">
    <citation type="submission" date="2018-05" db="EMBL/GenBank/DDBJ databases">
        <authorList>
            <person name="Lanie J.A."/>
            <person name="Ng W.-L."/>
            <person name="Kazmierczak K.M."/>
            <person name="Andrzejewski T.M."/>
            <person name="Davidsen T.M."/>
            <person name="Wayne K.J."/>
            <person name="Tettelin H."/>
            <person name="Glass J.I."/>
            <person name="Rusch D."/>
            <person name="Podicherti R."/>
            <person name="Tsui H.-C.T."/>
            <person name="Winkler M.E."/>
        </authorList>
    </citation>
    <scope>NUCLEOTIDE SEQUENCE</scope>
</reference>
<dbReference type="PROSITE" id="PS50928">
    <property type="entry name" value="ABC_TM1"/>
    <property type="match status" value="1"/>
</dbReference>
<dbReference type="Gene3D" id="1.10.3720.10">
    <property type="entry name" value="MetI-like"/>
    <property type="match status" value="1"/>
</dbReference>
<evidence type="ECO:0000256" key="5">
    <source>
        <dbReference type="ARBA" id="ARBA00022692"/>
    </source>
</evidence>
<feature type="transmembrane region" description="Helical" evidence="8">
    <location>
        <begin position="194"/>
        <end position="216"/>
    </location>
</feature>
<dbReference type="PANTHER" id="PTHR43357">
    <property type="entry name" value="INNER MEMBRANE ABC TRANSPORTER PERMEASE PROTEIN YDCV"/>
    <property type="match status" value="1"/>
</dbReference>
<comment type="subcellular location">
    <subcellularLocation>
        <location evidence="1">Cell inner membrane</location>
        <topology evidence="1">Multi-pass membrane protein</topology>
    </subcellularLocation>
</comment>
<keyword evidence="5 8" id="KW-0812">Transmembrane</keyword>
<keyword evidence="4" id="KW-0997">Cell inner membrane</keyword>
<dbReference type="CDD" id="cd06261">
    <property type="entry name" value="TM_PBP2"/>
    <property type="match status" value="1"/>
</dbReference>
<feature type="domain" description="ABC transmembrane type-1" evidence="9">
    <location>
        <begin position="82"/>
        <end position="270"/>
    </location>
</feature>
<evidence type="ECO:0000256" key="8">
    <source>
        <dbReference type="SAM" id="Phobius"/>
    </source>
</evidence>
<dbReference type="InterPro" id="IPR000515">
    <property type="entry name" value="MetI-like"/>
</dbReference>
<evidence type="ECO:0000256" key="4">
    <source>
        <dbReference type="ARBA" id="ARBA00022519"/>
    </source>
</evidence>
<feature type="transmembrane region" description="Helical" evidence="8">
    <location>
        <begin position="117"/>
        <end position="142"/>
    </location>
</feature>
<protein>
    <recommendedName>
        <fullName evidence="9">ABC transmembrane type-1 domain-containing protein</fullName>
    </recommendedName>
</protein>
<evidence type="ECO:0000256" key="3">
    <source>
        <dbReference type="ARBA" id="ARBA00022475"/>
    </source>
</evidence>
<dbReference type="SUPFAM" id="SSF161098">
    <property type="entry name" value="MetI-like"/>
    <property type="match status" value="1"/>
</dbReference>
<accession>A0A381U0N0</accession>
<organism evidence="10">
    <name type="scientific">marine metagenome</name>
    <dbReference type="NCBI Taxonomy" id="408172"/>
    <lineage>
        <taxon>unclassified sequences</taxon>
        <taxon>metagenomes</taxon>
        <taxon>ecological metagenomes</taxon>
    </lineage>
</organism>